<sequence>MDHNVTGHMSRQYHLEVTGLEAQQPKPSLRWCGEIGPDSINSQPSLYINFNEEARSPFVRKHKTIIHPREACLIDTILKKFNVKCLPDHVDKHLRIMKTAWGIIAKLRNQSGCGWDENMRMIRMFPDVYNTYVEANPTHEKYLNKKIDMYDEMATVVGNDIA</sequence>
<dbReference type="AlphaFoldDB" id="A0A9Q1QAV6"/>
<gene>
    <name evidence="1" type="ORF">Cgig2_002202</name>
</gene>
<evidence type="ECO:0008006" key="3">
    <source>
        <dbReference type="Google" id="ProtNLM"/>
    </source>
</evidence>
<protein>
    <recommendedName>
        <fullName evidence="3">Myb/SANT-like domain-containing protein</fullName>
    </recommendedName>
</protein>
<dbReference type="PANTHER" id="PTHR46929">
    <property type="entry name" value="EXPRESSED PROTEIN"/>
    <property type="match status" value="1"/>
</dbReference>
<accession>A0A9Q1QAV6</accession>
<dbReference type="OrthoDB" id="1421496at2759"/>
<proteinExistence type="predicted"/>
<reference evidence="1" key="1">
    <citation type="submission" date="2022-04" db="EMBL/GenBank/DDBJ databases">
        <title>Carnegiea gigantea Genome sequencing and assembly v2.</title>
        <authorList>
            <person name="Copetti D."/>
            <person name="Sanderson M.J."/>
            <person name="Burquez A."/>
            <person name="Wojciechowski M.F."/>
        </authorList>
    </citation>
    <scope>NUCLEOTIDE SEQUENCE</scope>
    <source>
        <strain evidence="1">SGP5-SGP5p</strain>
        <tissue evidence="1">Aerial part</tissue>
    </source>
</reference>
<evidence type="ECO:0000313" key="2">
    <source>
        <dbReference type="Proteomes" id="UP001153076"/>
    </source>
</evidence>
<dbReference type="Proteomes" id="UP001153076">
    <property type="component" value="Unassembled WGS sequence"/>
</dbReference>
<dbReference type="EMBL" id="JAKOGI010000460">
    <property type="protein sequence ID" value="KAJ8434656.1"/>
    <property type="molecule type" value="Genomic_DNA"/>
</dbReference>
<evidence type="ECO:0000313" key="1">
    <source>
        <dbReference type="EMBL" id="KAJ8434656.1"/>
    </source>
</evidence>
<name>A0A9Q1QAV6_9CARY</name>
<comment type="caution">
    <text evidence="1">The sequence shown here is derived from an EMBL/GenBank/DDBJ whole genome shotgun (WGS) entry which is preliminary data.</text>
</comment>
<keyword evidence="2" id="KW-1185">Reference proteome</keyword>
<organism evidence="1 2">
    <name type="scientific">Carnegiea gigantea</name>
    <dbReference type="NCBI Taxonomy" id="171969"/>
    <lineage>
        <taxon>Eukaryota</taxon>
        <taxon>Viridiplantae</taxon>
        <taxon>Streptophyta</taxon>
        <taxon>Embryophyta</taxon>
        <taxon>Tracheophyta</taxon>
        <taxon>Spermatophyta</taxon>
        <taxon>Magnoliopsida</taxon>
        <taxon>eudicotyledons</taxon>
        <taxon>Gunneridae</taxon>
        <taxon>Pentapetalae</taxon>
        <taxon>Caryophyllales</taxon>
        <taxon>Cactineae</taxon>
        <taxon>Cactaceae</taxon>
        <taxon>Cactoideae</taxon>
        <taxon>Echinocereeae</taxon>
        <taxon>Carnegiea</taxon>
    </lineage>
</organism>
<dbReference type="PANTHER" id="PTHR46929:SF23">
    <property type="entry name" value="L10-INTERACTING MYB DOMAIN-CONTAINING PROTEIN-LIKE"/>
    <property type="match status" value="1"/>
</dbReference>